<evidence type="ECO:0000313" key="2">
    <source>
        <dbReference type="Proteomes" id="UP000291831"/>
    </source>
</evidence>
<evidence type="ECO:0000313" key="1">
    <source>
        <dbReference type="EMBL" id="RZB28658.1"/>
    </source>
</evidence>
<sequence length="624" mass="72608">MKYNIYKSDVEVISSDLESLEGVFVFPSRGYELGGEGTHKFSIECIFIDYNANNNKPFRVSFLQHITRLDERVFYAVLETDELNKEHDKISSGTYMVNVITALDYAPFFITNKNILVCGADGESFEDHRYGTIDSFVGNGQFNPFFVLLNNVRYGRMGETYYQVEKFENAIIALRWILSHGFPYNKIIDWNKNKIIDVYIKNSLINNDVPFDTEFIVGNPEQRFCRLIRFGLKEFMFSKKNLIEKLLNLNVIDPASSLFLLEIIKEPITGVYVPEAQSLSSELMQPVNKNSKMPEIFSPAFIITMRISQPEEFTEKLLKEAQKHPTILGGMKWNLKTVKTIVQGKQRYNMTIYAGERVNILNLSKTLEELRKFCIRLLINLKLGKDYLKPANVEIRLNYLEIAIPNINKEITKACRDMFNREFGMEQKYSRKFEKLSKPGEDKILFRLGFGVLSKLVIDWLIGDQIGSNRLNRCDPFTKAAITYALSGNYIRGEKLLEEVYGLFRTDRNSGMPTWFYNYIQKNEKDLTPYLTKSHPMSFVSDEHYSLLEEDVKFFIVNYHLFKDLEELVDDVIESREKIEPQKRLHETLMQLGIYEEKDLSHLDNVCQSISLFFGAQYRKNLPA</sequence>
<dbReference type="Proteomes" id="UP000291831">
    <property type="component" value="Unassembled WGS sequence"/>
</dbReference>
<proteinExistence type="predicted"/>
<protein>
    <submittedName>
        <fullName evidence="1">Uncharacterized protein</fullName>
    </submittedName>
</protein>
<dbReference type="EMBL" id="RPGO01000040">
    <property type="protein sequence ID" value="RZB28658.1"/>
    <property type="molecule type" value="Genomic_DNA"/>
</dbReference>
<comment type="caution">
    <text evidence="1">The sequence shown here is derived from an EMBL/GenBank/DDBJ whole genome shotgun (WGS) entry which is preliminary data.</text>
</comment>
<name>A0A8B3S024_9EURY</name>
<dbReference type="AlphaFoldDB" id="A0A8B3S024"/>
<reference evidence="2" key="1">
    <citation type="submission" date="2019-01" db="EMBL/GenBank/DDBJ databases">
        <title>Anaerobic oxidation of ethane by archaea from a marine hydrocarbon seep.</title>
        <authorList>
            <person name="Musat F."/>
        </authorList>
    </citation>
    <scope>NUCLEOTIDE SEQUENCE [LARGE SCALE GENOMIC DNA]</scope>
</reference>
<accession>A0A8B3S024</accession>
<organism evidence="1 2">
    <name type="scientific">Candidatus Argoarchaeum ethanivorans</name>
    <dbReference type="NCBI Taxonomy" id="2608793"/>
    <lineage>
        <taxon>Archaea</taxon>
        <taxon>Methanobacteriati</taxon>
        <taxon>Methanobacteriota</taxon>
        <taxon>Stenosarchaea group</taxon>
        <taxon>Methanomicrobia</taxon>
        <taxon>Methanosarcinales</taxon>
        <taxon>Methanosarcinales incertae sedis</taxon>
        <taxon>GOM Arc I cluster</taxon>
        <taxon>Candidatus Argoarchaeum</taxon>
    </lineage>
</organism>
<gene>
    <name evidence="1" type="ORF">AEth_01918</name>
</gene>